<organism evidence="4">
    <name type="scientific">Gongylonema pulchrum</name>
    <dbReference type="NCBI Taxonomy" id="637853"/>
    <lineage>
        <taxon>Eukaryota</taxon>
        <taxon>Metazoa</taxon>
        <taxon>Ecdysozoa</taxon>
        <taxon>Nematoda</taxon>
        <taxon>Chromadorea</taxon>
        <taxon>Rhabditida</taxon>
        <taxon>Spirurina</taxon>
        <taxon>Spiruromorpha</taxon>
        <taxon>Spiruroidea</taxon>
        <taxon>Gongylonematidae</taxon>
        <taxon>Gongylonema</taxon>
    </lineage>
</organism>
<dbReference type="PANTHER" id="PTHR10426:SF124">
    <property type="entry name" value="STRICTOSIDINE SYNTHASE CONSERVED REGION DOMAIN-CONTAINING PROTEIN"/>
    <property type="match status" value="1"/>
</dbReference>
<dbReference type="GO" id="GO:0012505">
    <property type="term" value="C:endomembrane system"/>
    <property type="evidence" value="ECO:0007669"/>
    <property type="project" value="TreeGrafter"/>
</dbReference>
<keyword evidence="3" id="KW-1185">Reference proteome</keyword>
<keyword evidence="1" id="KW-0472">Membrane</keyword>
<evidence type="ECO:0000313" key="3">
    <source>
        <dbReference type="Proteomes" id="UP000271098"/>
    </source>
</evidence>
<feature type="transmembrane region" description="Helical" evidence="1">
    <location>
        <begin position="292"/>
        <end position="311"/>
    </location>
</feature>
<gene>
    <name evidence="2" type="ORF">GPUH_LOCUS21050</name>
</gene>
<dbReference type="EMBL" id="UYRT01091725">
    <property type="protein sequence ID" value="VDN37396.1"/>
    <property type="molecule type" value="Genomic_DNA"/>
</dbReference>
<dbReference type="OrthoDB" id="5307922at2759"/>
<dbReference type="Proteomes" id="UP000271098">
    <property type="component" value="Unassembled WGS sequence"/>
</dbReference>
<keyword evidence="1" id="KW-1133">Transmembrane helix</keyword>
<name>A0A183EJA9_9BILA</name>
<evidence type="ECO:0000313" key="2">
    <source>
        <dbReference type="EMBL" id="VDN37396.1"/>
    </source>
</evidence>
<dbReference type="AlphaFoldDB" id="A0A183EJA9"/>
<dbReference type="GO" id="GO:0016787">
    <property type="term" value="F:hydrolase activity"/>
    <property type="evidence" value="ECO:0007669"/>
    <property type="project" value="TreeGrafter"/>
</dbReference>
<dbReference type="InterPro" id="IPR011042">
    <property type="entry name" value="6-blade_b-propeller_TolB-like"/>
</dbReference>
<accession>A0A183EJA9</accession>
<reference evidence="2 3" key="2">
    <citation type="submission" date="2018-11" db="EMBL/GenBank/DDBJ databases">
        <authorList>
            <consortium name="Pathogen Informatics"/>
        </authorList>
    </citation>
    <scope>NUCLEOTIDE SEQUENCE [LARGE SCALE GENOMIC DNA]</scope>
</reference>
<dbReference type="PANTHER" id="PTHR10426">
    <property type="entry name" value="STRICTOSIDINE SYNTHASE-RELATED"/>
    <property type="match status" value="1"/>
</dbReference>
<reference evidence="4" key="1">
    <citation type="submission" date="2016-06" db="UniProtKB">
        <authorList>
            <consortium name="WormBaseParasite"/>
        </authorList>
    </citation>
    <scope>IDENTIFICATION</scope>
</reference>
<sequence>MPPKLVGVLEPNNELEKAEIVLPNQFIGPESMAVRYNSNIVYTGLLNGIVARFEINDSSERDMRVKETRLPTPSSFNTDICDGSYASFPICGRPMGMRFHPSNDDLLYVADAYYGIYEYNIQTDKYMLILMIYRLLLYHFPSNELTVLVDGLYYPNGVQFDYLERCVFFSEMGNLRILKHCLASGYGSFSVVMDNLPGYPDNLRATRDFMLWVPFGETRLKDDSWLTEKPWLMDFIATIASPSLISKTYDTFFSSKHGLMLLIDPYDKVILKSFHDPNGTTISSISQVRCPLVSLFLLFCAACVTCFCAMLQ</sequence>
<keyword evidence="1" id="KW-0812">Transmembrane</keyword>
<protein>
    <submittedName>
        <fullName evidence="4">Adipocyte plasma membrane-associated protein</fullName>
    </submittedName>
</protein>
<dbReference type="WBParaSite" id="GPUH_0002107501-mRNA-1">
    <property type="protein sequence ID" value="GPUH_0002107501-mRNA-1"/>
    <property type="gene ID" value="GPUH_0002107501"/>
</dbReference>
<dbReference type="Pfam" id="PF20067">
    <property type="entry name" value="SSL_N"/>
    <property type="match status" value="1"/>
</dbReference>
<evidence type="ECO:0000256" key="1">
    <source>
        <dbReference type="SAM" id="Phobius"/>
    </source>
</evidence>
<evidence type="ECO:0000313" key="4">
    <source>
        <dbReference type="WBParaSite" id="GPUH_0002107501-mRNA-1"/>
    </source>
</evidence>
<dbReference type="SUPFAM" id="SSF63829">
    <property type="entry name" value="Calcium-dependent phosphotriesterase"/>
    <property type="match status" value="1"/>
</dbReference>
<proteinExistence type="predicted"/>
<dbReference type="Gene3D" id="2.120.10.30">
    <property type="entry name" value="TolB, C-terminal domain"/>
    <property type="match status" value="2"/>
</dbReference>